<dbReference type="PANTHER" id="PTHR34366:SF7">
    <property type="entry name" value="TRANSMEMBRANE PROTEIN"/>
    <property type="match status" value="1"/>
</dbReference>
<sequence>MMNGKSSFLFCFSLGTFLLLLTHVHAENRTEPRKNSNLSPFESWRSAYFCMMNTSDSCTIKDGYTLGINGVLNVHDSDIKTFCNDGCYDHTLAVLSCIQDVKSDFFFQTKQPVSYLQNVTHSACASQLYGFNTNVTTKNPNSATSLYGRVYMPLVSALTTMAFIATFGV</sequence>
<keyword evidence="1" id="KW-0732">Signal</keyword>
<dbReference type="PANTHER" id="PTHR34366">
    <property type="entry name" value="OS07G0289901 PROTEIN-RELATED"/>
    <property type="match status" value="1"/>
</dbReference>
<evidence type="ECO:0000259" key="2">
    <source>
        <dbReference type="Pfam" id="PF24865"/>
    </source>
</evidence>
<organism evidence="3 4">
    <name type="scientific">Phaseolus coccineus</name>
    <name type="common">Scarlet runner bean</name>
    <name type="synonym">Phaseolus multiflorus</name>
    <dbReference type="NCBI Taxonomy" id="3886"/>
    <lineage>
        <taxon>Eukaryota</taxon>
        <taxon>Viridiplantae</taxon>
        <taxon>Streptophyta</taxon>
        <taxon>Embryophyta</taxon>
        <taxon>Tracheophyta</taxon>
        <taxon>Spermatophyta</taxon>
        <taxon>Magnoliopsida</taxon>
        <taxon>eudicotyledons</taxon>
        <taxon>Gunneridae</taxon>
        <taxon>Pentapetalae</taxon>
        <taxon>rosids</taxon>
        <taxon>fabids</taxon>
        <taxon>Fabales</taxon>
        <taxon>Fabaceae</taxon>
        <taxon>Papilionoideae</taxon>
        <taxon>50 kb inversion clade</taxon>
        <taxon>NPAAA clade</taxon>
        <taxon>indigoferoid/millettioid clade</taxon>
        <taxon>Phaseoleae</taxon>
        <taxon>Phaseolus</taxon>
    </lineage>
</organism>
<dbReference type="Pfam" id="PF24865">
    <property type="entry name" value="DUF7731"/>
    <property type="match status" value="1"/>
</dbReference>
<accession>A0AAN9NMA1</accession>
<feature type="chain" id="PRO_5042844725" description="DUF7731 domain-containing protein" evidence="1">
    <location>
        <begin position="27"/>
        <end position="169"/>
    </location>
</feature>
<keyword evidence="4" id="KW-1185">Reference proteome</keyword>
<reference evidence="3 4" key="1">
    <citation type="submission" date="2024-01" db="EMBL/GenBank/DDBJ databases">
        <title>The genomes of 5 underutilized Papilionoideae crops provide insights into root nodulation and disease resistanc.</title>
        <authorList>
            <person name="Jiang F."/>
        </authorList>
    </citation>
    <scope>NUCLEOTIDE SEQUENCE [LARGE SCALE GENOMIC DNA]</scope>
    <source>
        <strain evidence="3">JINMINGXINNONG_FW02</strain>
        <tissue evidence="3">Leaves</tissue>
    </source>
</reference>
<dbReference type="EMBL" id="JAYMYR010000003">
    <property type="protein sequence ID" value="KAK7372233.1"/>
    <property type="molecule type" value="Genomic_DNA"/>
</dbReference>
<evidence type="ECO:0000313" key="3">
    <source>
        <dbReference type="EMBL" id="KAK7372233.1"/>
    </source>
</evidence>
<protein>
    <recommendedName>
        <fullName evidence="2">DUF7731 domain-containing protein</fullName>
    </recommendedName>
</protein>
<name>A0AAN9NMA1_PHACN</name>
<gene>
    <name evidence="3" type="ORF">VNO80_05606</name>
</gene>
<dbReference type="InterPro" id="IPR056633">
    <property type="entry name" value="DUF7731"/>
</dbReference>
<feature type="signal peptide" evidence="1">
    <location>
        <begin position="1"/>
        <end position="26"/>
    </location>
</feature>
<proteinExistence type="predicted"/>
<dbReference type="AlphaFoldDB" id="A0AAN9NMA1"/>
<evidence type="ECO:0000256" key="1">
    <source>
        <dbReference type="SAM" id="SignalP"/>
    </source>
</evidence>
<comment type="caution">
    <text evidence="3">The sequence shown here is derived from an EMBL/GenBank/DDBJ whole genome shotgun (WGS) entry which is preliminary data.</text>
</comment>
<evidence type="ECO:0000313" key="4">
    <source>
        <dbReference type="Proteomes" id="UP001374584"/>
    </source>
</evidence>
<dbReference type="Proteomes" id="UP001374584">
    <property type="component" value="Unassembled WGS sequence"/>
</dbReference>
<feature type="domain" description="DUF7731" evidence="2">
    <location>
        <begin position="40"/>
        <end position="133"/>
    </location>
</feature>